<gene>
    <name evidence="1" type="ORF">JOF35_005132</name>
</gene>
<accession>A0ABT9KWR1</accession>
<protein>
    <submittedName>
        <fullName evidence="1">Uncharacterized protein</fullName>
    </submittedName>
</protein>
<keyword evidence="2" id="KW-1185">Reference proteome</keyword>
<dbReference type="EMBL" id="JAURUE010000001">
    <property type="protein sequence ID" value="MDP9612855.1"/>
    <property type="molecule type" value="Genomic_DNA"/>
</dbReference>
<reference evidence="1 2" key="1">
    <citation type="submission" date="2023-07" db="EMBL/GenBank/DDBJ databases">
        <title>Sequencing the genomes of 1000 actinobacteria strains.</title>
        <authorList>
            <person name="Klenk H.-P."/>
        </authorList>
    </citation>
    <scope>NUCLEOTIDE SEQUENCE [LARGE SCALE GENOMIC DNA]</scope>
    <source>
        <strain evidence="1 2">DSM 41600</strain>
    </source>
</reference>
<dbReference type="Proteomes" id="UP001234880">
    <property type="component" value="Unassembled WGS sequence"/>
</dbReference>
<comment type="caution">
    <text evidence="1">The sequence shown here is derived from an EMBL/GenBank/DDBJ whole genome shotgun (WGS) entry which is preliminary data.</text>
</comment>
<evidence type="ECO:0000313" key="2">
    <source>
        <dbReference type="Proteomes" id="UP001234880"/>
    </source>
</evidence>
<organism evidence="1 2">
    <name type="scientific">Streptomyces demainii</name>
    <dbReference type="NCBI Taxonomy" id="588122"/>
    <lineage>
        <taxon>Bacteria</taxon>
        <taxon>Bacillati</taxon>
        <taxon>Actinomycetota</taxon>
        <taxon>Actinomycetes</taxon>
        <taxon>Kitasatosporales</taxon>
        <taxon>Streptomycetaceae</taxon>
        <taxon>Streptomyces</taxon>
    </lineage>
</organism>
<evidence type="ECO:0000313" key="1">
    <source>
        <dbReference type="EMBL" id="MDP9612855.1"/>
    </source>
</evidence>
<proteinExistence type="predicted"/>
<name>A0ABT9KWR1_9ACTN</name>
<sequence length="30" mass="2948">MATARAWAREAGGVSVAEKTAAAQASAMAL</sequence>